<feature type="transmembrane region" description="Helical" evidence="1">
    <location>
        <begin position="184"/>
        <end position="203"/>
    </location>
</feature>
<feature type="transmembrane region" description="Helical" evidence="1">
    <location>
        <begin position="47"/>
        <end position="67"/>
    </location>
</feature>
<dbReference type="RefSeq" id="WP_343804312.1">
    <property type="nucleotide sequence ID" value="NZ_BAAADE010000002.1"/>
</dbReference>
<sequence length="267" mass="29628">MQSIFTWAPLTILLVFVACGLLSVSIGLLALKYFSYQLRRNPTSMPVAAFLGTVATAWALALGFAAADVWSINSDASRSASAERSSLSRLEGMSAEDALNSTELHDAIKAYRVAVTQVEWTRQMNVKPAVEVERALQHMRVALLKLAESKVPYPIVSQLVQDFDELQDARNDRLALGNSSINNYKWYLVLCLTVITTIVLASTHADRPRAGIQAMLIYTFTAVICMWILALHVHPYAGAGRLDASVLKQRVSQEMHYEMMLKDKHLS</sequence>
<dbReference type="Proteomes" id="UP001424441">
    <property type="component" value="Unassembled WGS sequence"/>
</dbReference>
<evidence type="ECO:0000313" key="3">
    <source>
        <dbReference type="Proteomes" id="UP001424441"/>
    </source>
</evidence>
<keyword evidence="3" id="KW-1185">Reference proteome</keyword>
<protein>
    <recommendedName>
        <fullName evidence="4">DUF4239 domain-containing protein</fullName>
    </recommendedName>
</protein>
<dbReference type="EMBL" id="BAAADE010000002">
    <property type="protein sequence ID" value="GAA0601916.1"/>
    <property type="molecule type" value="Genomic_DNA"/>
</dbReference>
<evidence type="ECO:0000313" key="2">
    <source>
        <dbReference type="EMBL" id="GAA0601916.1"/>
    </source>
</evidence>
<feature type="transmembrane region" description="Helical" evidence="1">
    <location>
        <begin position="12"/>
        <end position="35"/>
    </location>
</feature>
<comment type="caution">
    <text evidence="2">The sequence shown here is derived from an EMBL/GenBank/DDBJ whole genome shotgun (WGS) entry which is preliminary data.</text>
</comment>
<gene>
    <name evidence="2" type="ORF">GCM10008943_16570</name>
</gene>
<dbReference type="Pfam" id="PF14023">
    <property type="entry name" value="Bestrophin-like"/>
    <property type="match status" value="1"/>
</dbReference>
<reference evidence="3" key="1">
    <citation type="journal article" date="2019" name="Int. J. Syst. Evol. Microbiol.">
        <title>The Global Catalogue of Microorganisms (GCM) 10K type strain sequencing project: providing services to taxonomists for standard genome sequencing and annotation.</title>
        <authorList>
            <consortium name="The Broad Institute Genomics Platform"/>
            <consortium name="The Broad Institute Genome Sequencing Center for Infectious Disease"/>
            <person name="Wu L."/>
            <person name="Ma J."/>
        </authorList>
    </citation>
    <scope>NUCLEOTIDE SEQUENCE [LARGE SCALE GENOMIC DNA]</scope>
    <source>
        <strain evidence="3">JCM 15115</strain>
    </source>
</reference>
<evidence type="ECO:0000256" key="1">
    <source>
        <dbReference type="SAM" id="Phobius"/>
    </source>
</evidence>
<evidence type="ECO:0008006" key="4">
    <source>
        <dbReference type="Google" id="ProtNLM"/>
    </source>
</evidence>
<feature type="transmembrane region" description="Helical" evidence="1">
    <location>
        <begin position="215"/>
        <end position="233"/>
    </location>
</feature>
<dbReference type="InterPro" id="IPR025333">
    <property type="entry name" value="DUF4239"/>
</dbReference>
<accession>A0ABP3R1R6</accession>
<organism evidence="2 3">
    <name type="scientific">Paenochrobactrum glaciei</name>
    <dbReference type="NCBI Taxonomy" id="486407"/>
    <lineage>
        <taxon>Bacteria</taxon>
        <taxon>Pseudomonadati</taxon>
        <taxon>Pseudomonadota</taxon>
        <taxon>Alphaproteobacteria</taxon>
        <taxon>Hyphomicrobiales</taxon>
        <taxon>Brucellaceae</taxon>
        <taxon>Paenochrobactrum</taxon>
    </lineage>
</organism>
<keyword evidence="1" id="KW-1133">Transmembrane helix</keyword>
<keyword evidence="1" id="KW-0812">Transmembrane</keyword>
<name>A0ABP3R1R6_9HYPH</name>
<keyword evidence="1" id="KW-0472">Membrane</keyword>
<proteinExistence type="predicted"/>